<sequence length="53" mass="6501">MSKNSRKQAIADHKDAKEELERVSKRDRYESDDYLDANRKVVETEKHVPWWRR</sequence>
<dbReference type="AlphaFoldDB" id="A0A839E1E0"/>
<dbReference type="Proteomes" id="UP000569329">
    <property type="component" value="Unassembled WGS sequence"/>
</dbReference>
<dbReference type="RefSeq" id="WP_182546284.1">
    <property type="nucleotide sequence ID" value="NZ_JACGWZ010000007.1"/>
</dbReference>
<evidence type="ECO:0000313" key="3">
    <source>
        <dbReference type="Proteomes" id="UP000569329"/>
    </source>
</evidence>
<protein>
    <submittedName>
        <fullName evidence="2">Uncharacterized protein</fullName>
    </submittedName>
</protein>
<comment type="caution">
    <text evidence="2">The sequence shown here is derived from an EMBL/GenBank/DDBJ whole genome shotgun (WGS) entry which is preliminary data.</text>
</comment>
<feature type="region of interest" description="Disordered" evidence="1">
    <location>
        <begin position="1"/>
        <end position="23"/>
    </location>
</feature>
<evidence type="ECO:0000313" key="2">
    <source>
        <dbReference type="EMBL" id="MBA8827093.1"/>
    </source>
</evidence>
<keyword evidence="3" id="KW-1185">Reference proteome</keyword>
<reference evidence="2 3" key="1">
    <citation type="submission" date="2020-07" db="EMBL/GenBank/DDBJ databases">
        <title>Sequencing the genomes of 1000 actinobacteria strains.</title>
        <authorList>
            <person name="Klenk H.-P."/>
        </authorList>
    </citation>
    <scope>NUCLEOTIDE SEQUENCE [LARGE SCALE GENOMIC DNA]</scope>
    <source>
        <strain evidence="2 3">DSM 45975</strain>
    </source>
</reference>
<evidence type="ECO:0000256" key="1">
    <source>
        <dbReference type="SAM" id="MobiDB-lite"/>
    </source>
</evidence>
<organism evidence="2 3">
    <name type="scientific">Halosaccharopolyspora lacisalsi</name>
    <dbReference type="NCBI Taxonomy" id="1000566"/>
    <lineage>
        <taxon>Bacteria</taxon>
        <taxon>Bacillati</taxon>
        <taxon>Actinomycetota</taxon>
        <taxon>Actinomycetes</taxon>
        <taxon>Pseudonocardiales</taxon>
        <taxon>Pseudonocardiaceae</taxon>
        <taxon>Halosaccharopolyspora</taxon>
    </lineage>
</organism>
<dbReference type="EMBL" id="JACGWZ010000007">
    <property type="protein sequence ID" value="MBA8827093.1"/>
    <property type="molecule type" value="Genomic_DNA"/>
</dbReference>
<proteinExistence type="predicted"/>
<feature type="compositionally biased region" description="Basic and acidic residues" evidence="1">
    <location>
        <begin position="9"/>
        <end position="23"/>
    </location>
</feature>
<gene>
    <name evidence="2" type="ORF">FHX42_004477</name>
</gene>
<name>A0A839E1E0_9PSEU</name>
<accession>A0A839E1E0</accession>